<gene>
    <name evidence="7" type="ORF">HCR76_11610</name>
</gene>
<accession>A0ABX6YFW3</accession>
<evidence type="ECO:0000313" key="7">
    <source>
        <dbReference type="EMBL" id="QPZ37480.1"/>
    </source>
</evidence>
<protein>
    <submittedName>
        <fullName evidence="7">Oligosaccharide flippase family protein</fullName>
    </submittedName>
</protein>
<evidence type="ECO:0000256" key="2">
    <source>
        <dbReference type="ARBA" id="ARBA00022475"/>
    </source>
</evidence>
<keyword evidence="2" id="KW-1003">Cell membrane</keyword>
<dbReference type="Proteomes" id="UP000662814">
    <property type="component" value="Chromosome"/>
</dbReference>
<proteinExistence type="predicted"/>
<feature type="transmembrane region" description="Helical" evidence="6">
    <location>
        <begin position="69"/>
        <end position="94"/>
    </location>
</feature>
<comment type="subcellular location">
    <subcellularLocation>
        <location evidence="1">Cell membrane</location>
        <topology evidence="1">Multi-pass membrane protein</topology>
    </subcellularLocation>
</comment>
<keyword evidence="5 6" id="KW-0472">Membrane</keyword>
<dbReference type="InterPro" id="IPR050833">
    <property type="entry name" value="Poly_Biosynth_Transport"/>
</dbReference>
<feature type="transmembrane region" description="Helical" evidence="6">
    <location>
        <begin position="339"/>
        <end position="359"/>
    </location>
</feature>
<feature type="transmembrane region" description="Helical" evidence="6">
    <location>
        <begin position="307"/>
        <end position="332"/>
    </location>
</feature>
<feature type="transmembrane region" description="Helical" evidence="6">
    <location>
        <begin position="365"/>
        <end position="386"/>
    </location>
</feature>
<evidence type="ECO:0000256" key="5">
    <source>
        <dbReference type="ARBA" id="ARBA00023136"/>
    </source>
</evidence>
<organism evidence="7 8">
    <name type="scientific">Paramicrobacterium chengjingii</name>
    <dbReference type="NCBI Taxonomy" id="2769067"/>
    <lineage>
        <taxon>Bacteria</taxon>
        <taxon>Bacillati</taxon>
        <taxon>Actinomycetota</taxon>
        <taxon>Actinomycetes</taxon>
        <taxon>Micrococcales</taxon>
        <taxon>Microbacteriaceae</taxon>
        <taxon>Paramicrobacterium</taxon>
    </lineage>
</organism>
<evidence type="ECO:0000256" key="4">
    <source>
        <dbReference type="ARBA" id="ARBA00022989"/>
    </source>
</evidence>
<evidence type="ECO:0000256" key="3">
    <source>
        <dbReference type="ARBA" id="ARBA00022692"/>
    </source>
</evidence>
<feature type="transmembrane region" description="Helical" evidence="6">
    <location>
        <begin position="33"/>
        <end position="57"/>
    </location>
</feature>
<keyword evidence="8" id="KW-1185">Reference proteome</keyword>
<dbReference type="PANTHER" id="PTHR30250">
    <property type="entry name" value="PST FAMILY PREDICTED COLANIC ACID TRANSPORTER"/>
    <property type="match status" value="1"/>
</dbReference>
<evidence type="ECO:0000256" key="1">
    <source>
        <dbReference type="ARBA" id="ARBA00004651"/>
    </source>
</evidence>
<dbReference type="RefSeq" id="WP_166990474.1">
    <property type="nucleotide sequence ID" value="NZ_CP061169.1"/>
</dbReference>
<evidence type="ECO:0000256" key="6">
    <source>
        <dbReference type="SAM" id="Phobius"/>
    </source>
</evidence>
<name>A0ABX6YFW3_9MICO</name>
<keyword evidence="4 6" id="KW-1133">Transmembrane helix</keyword>
<dbReference type="InterPro" id="IPR002797">
    <property type="entry name" value="Polysacc_synth"/>
</dbReference>
<evidence type="ECO:0000313" key="8">
    <source>
        <dbReference type="Proteomes" id="UP000662814"/>
    </source>
</evidence>
<dbReference type="EMBL" id="CP061169">
    <property type="protein sequence ID" value="QPZ37480.1"/>
    <property type="molecule type" value="Genomic_DNA"/>
</dbReference>
<reference evidence="7 8" key="1">
    <citation type="submission" date="2020-12" db="EMBL/GenBank/DDBJ databases">
        <title>Microbacterium sp. HY060.</title>
        <authorList>
            <person name="Zhou J."/>
        </authorList>
    </citation>
    <scope>NUCLEOTIDE SEQUENCE [LARGE SCALE GENOMIC DNA]</scope>
    <source>
        <strain evidence="7 8">HY60</strain>
    </source>
</reference>
<dbReference type="PANTHER" id="PTHR30250:SF11">
    <property type="entry name" value="O-ANTIGEN TRANSPORTER-RELATED"/>
    <property type="match status" value="1"/>
</dbReference>
<keyword evidence="3 6" id="KW-0812">Transmembrane</keyword>
<feature type="transmembrane region" description="Helical" evidence="6">
    <location>
        <begin position="280"/>
        <end position="301"/>
    </location>
</feature>
<feature type="transmembrane region" description="Helical" evidence="6">
    <location>
        <begin position="106"/>
        <end position="126"/>
    </location>
</feature>
<dbReference type="Pfam" id="PF01943">
    <property type="entry name" value="Polysacc_synt"/>
    <property type="match status" value="1"/>
</dbReference>
<sequence length="423" mass="43790">MSITLLGNVAVPLAGLVTAPVLAQSLGVDGRGTVAAAIAPTLLAVSLVTLGLPEALTYYSTRISARWRAIVVSVLFTLAGTGAVSVGIIAALAMPLAAGVPGLDKLMVLASMIVVPTLIQTALRGIAAGRRAWWRITFERITNSTARMVTVVALALTDSLDITTGTIAMAFSTCVGLIAYVRLPRRQTSAAASPHAFSNVISYGSRIWLGSLSGVVLARLDQTLMVVLASTYDLGLYVVAVTVSEMVLVVNSSIRDVVFAIESGGTDDNRIAAASRVSTLITACGCIAIGLLSIWAVPFFFGEDFAGAIPLIWVLSLGIVLGNPGSVAGIGLTSRGRPGLRSVSLAIAALCNVAILIVLTPLVGAMGAALATVAGNIVAGLLNVIWMNRYCGVPMSSFYGIRSTDVRTAVAVVHRFISRGKFH</sequence>